<protein>
    <submittedName>
        <fullName evidence="1">Uncharacterized protein</fullName>
    </submittedName>
</protein>
<dbReference type="Proteomes" id="UP000005990">
    <property type="component" value="Unassembled WGS sequence"/>
</dbReference>
<evidence type="ECO:0000313" key="1">
    <source>
        <dbReference type="EMBL" id="EFR31238.1"/>
    </source>
</evidence>
<evidence type="ECO:0000313" key="2">
    <source>
        <dbReference type="Proteomes" id="UP000005990"/>
    </source>
</evidence>
<dbReference type="EMBL" id="AENN01000015">
    <property type="protein sequence ID" value="EFR31238.1"/>
    <property type="molecule type" value="Genomic_DNA"/>
</dbReference>
<comment type="caution">
    <text evidence="1">The sequence shown here is derived from an EMBL/GenBank/DDBJ whole genome shotgun (WGS) entry which is preliminary data.</text>
</comment>
<dbReference type="RefSeq" id="WP_006418441.1">
    <property type="nucleotide sequence ID" value="NZ_AENN01000015.1"/>
</dbReference>
<name>E4KQ03_9LACT</name>
<gene>
    <name evidence="1" type="ORF">HMPREF9257_1642</name>
</gene>
<organism evidence="1 2">
    <name type="scientific">Eremococcus coleocola ACS-139-V-Col8</name>
    <dbReference type="NCBI Taxonomy" id="908337"/>
    <lineage>
        <taxon>Bacteria</taxon>
        <taxon>Bacillati</taxon>
        <taxon>Bacillota</taxon>
        <taxon>Bacilli</taxon>
        <taxon>Lactobacillales</taxon>
        <taxon>Aerococcaceae</taxon>
        <taxon>Eremococcus</taxon>
    </lineage>
</organism>
<reference evidence="1 2" key="1">
    <citation type="submission" date="2010-10" db="EMBL/GenBank/DDBJ databases">
        <authorList>
            <person name="Durkin A.S."/>
            <person name="Madupu R."/>
            <person name="Torralba M."/>
            <person name="Gillis M."/>
            <person name="Methe B."/>
            <person name="Sutton G."/>
            <person name="Nelson K.E."/>
        </authorList>
    </citation>
    <scope>NUCLEOTIDE SEQUENCE [LARGE SCALE GENOMIC DNA]</scope>
    <source>
        <strain evidence="1 2">ACS-139-V-Col8</strain>
    </source>
</reference>
<dbReference type="AlphaFoldDB" id="E4KQ03"/>
<dbReference type="STRING" id="908337.HMPREF9257_1642"/>
<proteinExistence type="predicted"/>
<keyword evidence="2" id="KW-1185">Reference proteome</keyword>
<sequence length="47" mass="5428">MASGHVDAIMHGRVLISNNNWLADAAKQLHDHDFQVYNHLYQRGQVR</sequence>
<accession>E4KQ03</accession>